<dbReference type="InterPro" id="IPR045929">
    <property type="entry name" value="DUF6348"/>
</dbReference>
<keyword evidence="2" id="KW-1185">Reference proteome</keyword>
<dbReference type="Pfam" id="PF19875">
    <property type="entry name" value="DUF6348"/>
    <property type="match status" value="1"/>
</dbReference>
<evidence type="ECO:0000313" key="1">
    <source>
        <dbReference type="EMBL" id="MCY1081051.1"/>
    </source>
</evidence>
<proteinExistence type="predicted"/>
<dbReference type="RefSeq" id="WP_267539666.1">
    <property type="nucleotide sequence ID" value="NZ_JAPNKA010000001.1"/>
</dbReference>
<organism evidence="1 2">
    <name type="scientific">Archangium lansingense</name>
    <dbReference type="NCBI Taxonomy" id="2995310"/>
    <lineage>
        <taxon>Bacteria</taxon>
        <taxon>Pseudomonadati</taxon>
        <taxon>Myxococcota</taxon>
        <taxon>Myxococcia</taxon>
        <taxon>Myxococcales</taxon>
        <taxon>Cystobacterineae</taxon>
        <taxon>Archangiaceae</taxon>
        <taxon>Archangium</taxon>
    </lineage>
</organism>
<dbReference type="EMBL" id="JAPNKA010000001">
    <property type="protein sequence ID" value="MCY1081051.1"/>
    <property type="molecule type" value="Genomic_DNA"/>
</dbReference>
<accession>A0ABT4AI99</accession>
<evidence type="ECO:0000313" key="2">
    <source>
        <dbReference type="Proteomes" id="UP001207654"/>
    </source>
</evidence>
<name>A0ABT4AI99_9BACT</name>
<gene>
    <name evidence="1" type="ORF">OV287_42045</name>
</gene>
<sequence>MTATSATPLLSMLLQPHGVICLEEGDWLRLGPSGPRAQAWFVNAQTHPNHRAVQLDVVLELWTGRVLIESFGGVGETAEEAERDAFENFARGSLHVLLSAFVRPPDEHVTVEEWELSGVRRRIIFGDIQGRGVQVSREASRAWFDVLERALKTLPLVSGTHWLRVYYAQMQSQPKMLEVLLDNEEWPELKEALLQAPWPRAPEFLSQRLFLVLQGGVDVSRGVAAFVDPPDRDDKLILEELRAQGATPLEAEKVVAYLPLAFGQMMVHDMGPRIPDSAIFVTEGTPNERPVFLPEDPLWREAIRLAKTALEGRSLTRDQFGAIALRSSTIHALNNALNAGSKPEDLVFAPSIIPLSTEAATELHSQAPAIRRPAPAPPPPVTPTPAQKPWWKFW</sequence>
<reference evidence="1 2" key="1">
    <citation type="submission" date="2022-11" db="EMBL/GenBank/DDBJ databases">
        <title>Minimal conservation of predation-associated metabolite biosynthetic gene clusters underscores biosynthetic potential of Myxococcota including descriptions for ten novel species: Archangium lansinium sp. nov., Myxococcus landrumus sp. nov., Nannocystis bai.</title>
        <authorList>
            <person name="Ahearne A."/>
            <person name="Stevens C."/>
            <person name="Phillips K."/>
        </authorList>
    </citation>
    <scope>NUCLEOTIDE SEQUENCE [LARGE SCALE GENOMIC DNA]</scope>
    <source>
        <strain evidence="1 2">MIWBW</strain>
    </source>
</reference>
<protein>
    <submittedName>
        <fullName evidence="1">DUF6348 family protein</fullName>
    </submittedName>
</protein>
<comment type="caution">
    <text evidence="1">The sequence shown here is derived from an EMBL/GenBank/DDBJ whole genome shotgun (WGS) entry which is preliminary data.</text>
</comment>
<dbReference type="Proteomes" id="UP001207654">
    <property type="component" value="Unassembled WGS sequence"/>
</dbReference>